<evidence type="ECO:0000256" key="5">
    <source>
        <dbReference type="ARBA" id="ARBA00022496"/>
    </source>
</evidence>
<dbReference type="GO" id="GO:0038023">
    <property type="term" value="F:signaling receptor activity"/>
    <property type="evidence" value="ECO:0007669"/>
    <property type="project" value="InterPro"/>
</dbReference>
<evidence type="ECO:0000259" key="16">
    <source>
        <dbReference type="Pfam" id="PF00593"/>
    </source>
</evidence>
<keyword evidence="4 14" id="KW-1134">Transmembrane beta strand</keyword>
<dbReference type="GO" id="GO:0015891">
    <property type="term" value="P:siderophore transport"/>
    <property type="evidence" value="ECO:0007669"/>
    <property type="project" value="InterPro"/>
</dbReference>
<organism evidence="18 19">
    <name type="scientific">Flavobacterium defluvii</name>
    <dbReference type="NCBI Taxonomy" id="370979"/>
    <lineage>
        <taxon>Bacteria</taxon>
        <taxon>Pseudomonadati</taxon>
        <taxon>Bacteroidota</taxon>
        <taxon>Flavobacteriia</taxon>
        <taxon>Flavobacteriales</taxon>
        <taxon>Flavobacteriaceae</taxon>
        <taxon>Flavobacterium</taxon>
    </lineage>
</organism>
<evidence type="ECO:0000256" key="10">
    <source>
        <dbReference type="ARBA" id="ARBA00023077"/>
    </source>
</evidence>
<dbReference type="EMBL" id="FQWC01000009">
    <property type="protein sequence ID" value="SHH66603.1"/>
    <property type="molecule type" value="Genomic_DNA"/>
</dbReference>
<dbReference type="Gene3D" id="2.170.130.10">
    <property type="entry name" value="TonB-dependent receptor, plug domain"/>
    <property type="match status" value="1"/>
</dbReference>
<dbReference type="SUPFAM" id="SSF49452">
    <property type="entry name" value="Starch-binding domain-like"/>
    <property type="match status" value="1"/>
</dbReference>
<dbReference type="PROSITE" id="PS52016">
    <property type="entry name" value="TONB_DEPENDENT_REC_3"/>
    <property type="match status" value="1"/>
</dbReference>
<evidence type="ECO:0000256" key="14">
    <source>
        <dbReference type="PROSITE-ProRule" id="PRU01360"/>
    </source>
</evidence>
<keyword evidence="5" id="KW-0410">Iron transport</keyword>
<comment type="subcellular location">
    <subcellularLocation>
        <location evidence="1 14">Cell outer membrane</location>
        <topology evidence="1 14">Multi-pass membrane protein</topology>
    </subcellularLocation>
</comment>
<evidence type="ECO:0000313" key="19">
    <source>
        <dbReference type="Proteomes" id="UP000184071"/>
    </source>
</evidence>
<evidence type="ECO:0000256" key="4">
    <source>
        <dbReference type="ARBA" id="ARBA00022452"/>
    </source>
</evidence>
<evidence type="ECO:0000256" key="15">
    <source>
        <dbReference type="RuleBase" id="RU003357"/>
    </source>
</evidence>
<dbReference type="Gene3D" id="2.40.170.20">
    <property type="entry name" value="TonB-dependent receptor, beta-barrel domain"/>
    <property type="match status" value="1"/>
</dbReference>
<dbReference type="PANTHER" id="PTHR32552:SF68">
    <property type="entry name" value="FERRICHROME OUTER MEMBRANE TRANSPORTER_PHAGE RECEPTOR"/>
    <property type="match status" value="1"/>
</dbReference>
<keyword evidence="11 14" id="KW-0472">Membrane</keyword>
<accession>A0A1M5UV53</accession>
<evidence type="ECO:0000256" key="2">
    <source>
        <dbReference type="ARBA" id="ARBA00009810"/>
    </source>
</evidence>
<keyword evidence="12" id="KW-0675">Receptor</keyword>
<evidence type="ECO:0000256" key="13">
    <source>
        <dbReference type="ARBA" id="ARBA00023237"/>
    </source>
</evidence>
<feature type="domain" description="TonB-dependent receptor-like beta-barrel" evidence="16">
    <location>
        <begin position="402"/>
        <end position="797"/>
    </location>
</feature>
<evidence type="ECO:0000256" key="9">
    <source>
        <dbReference type="ARBA" id="ARBA00023065"/>
    </source>
</evidence>
<dbReference type="Gene3D" id="2.60.40.1120">
    <property type="entry name" value="Carboxypeptidase-like, regulatory domain"/>
    <property type="match status" value="1"/>
</dbReference>
<keyword evidence="8" id="KW-0408">Iron</keyword>
<name>A0A1M5UV53_9FLAO</name>
<proteinExistence type="inferred from homology"/>
<dbReference type="Pfam" id="PF00593">
    <property type="entry name" value="TonB_dep_Rec_b-barrel"/>
    <property type="match status" value="1"/>
</dbReference>
<dbReference type="PANTHER" id="PTHR32552">
    <property type="entry name" value="FERRICHROME IRON RECEPTOR-RELATED"/>
    <property type="match status" value="1"/>
</dbReference>
<keyword evidence="6 14" id="KW-0812">Transmembrane</keyword>
<feature type="domain" description="TonB-dependent receptor plug" evidence="17">
    <location>
        <begin position="166"/>
        <end position="258"/>
    </location>
</feature>
<keyword evidence="19" id="KW-1185">Reference proteome</keyword>
<evidence type="ECO:0000313" key="18">
    <source>
        <dbReference type="EMBL" id="SHH66603.1"/>
    </source>
</evidence>
<keyword evidence="10 15" id="KW-0798">TonB box</keyword>
<evidence type="ECO:0000256" key="7">
    <source>
        <dbReference type="ARBA" id="ARBA00022729"/>
    </source>
</evidence>
<dbReference type="InterPro" id="IPR036942">
    <property type="entry name" value="Beta-barrel_TonB_sf"/>
</dbReference>
<evidence type="ECO:0000256" key="11">
    <source>
        <dbReference type="ARBA" id="ARBA00023136"/>
    </source>
</evidence>
<keyword evidence="7" id="KW-0732">Signal</keyword>
<dbReference type="GO" id="GO:0015344">
    <property type="term" value="F:siderophore uptake transmembrane transporter activity"/>
    <property type="evidence" value="ECO:0007669"/>
    <property type="project" value="TreeGrafter"/>
</dbReference>
<evidence type="ECO:0000256" key="6">
    <source>
        <dbReference type="ARBA" id="ARBA00022692"/>
    </source>
</evidence>
<dbReference type="Pfam" id="PF13715">
    <property type="entry name" value="CarbopepD_reg_2"/>
    <property type="match status" value="1"/>
</dbReference>
<dbReference type="InterPro" id="IPR010105">
    <property type="entry name" value="TonB_sidphr_rcpt"/>
</dbReference>
<dbReference type="InterPro" id="IPR037066">
    <property type="entry name" value="Plug_dom_sf"/>
</dbReference>
<keyword evidence="9" id="KW-0406">Ion transport</keyword>
<evidence type="ECO:0000256" key="12">
    <source>
        <dbReference type="ARBA" id="ARBA00023170"/>
    </source>
</evidence>
<dbReference type="NCBIfam" id="TIGR01783">
    <property type="entry name" value="TonB-siderophor"/>
    <property type="match status" value="1"/>
</dbReference>
<evidence type="ECO:0000259" key="17">
    <source>
        <dbReference type="Pfam" id="PF07715"/>
    </source>
</evidence>
<keyword evidence="3 14" id="KW-0813">Transport</keyword>
<dbReference type="STRING" id="370979.SAMN05443663_109162"/>
<dbReference type="GO" id="GO:0009279">
    <property type="term" value="C:cell outer membrane"/>
    <property type="evidence" value="ECO:0007669"/>
    <property type="project" value="UniProtKB-SubCell"/>
</dbReference>
<dbReference type="InterPro" id="IPR013784">
    <property type="entry name" value="Carb-bd-like_fold"/>
</dbReference>
<sequence length="825" mass="90775">MLLLFGININNLVYLKTTHTFALSKIILNNMKVKLLLPLLSFFMLAAASFAQTGTIKGTVSLSNDEAADNISVTLKGTKIGTVTDAQGNYEIKNIKPGNYTLRASVVGFSPKEKTIYVTAGNVLVENFTLITTSEALTEVFVKGNANKYTKAESQYVSRMPVKNLENSQVYNVVTKELIKDQLVTNQDEALKNVPGLYQLWAATNRAGDGASWYSLRGFTTQSLVRNGLAGKVNSNTDAVNLERIEVIKGPSATLFGNVVSSYGGLINRVTKKPYETFGGEVSYQNGSYGFNRLTADINTPVNDDNTALFRLNAAFGNANTFQDFGSSKSFFVAPSFSYKVNEKLTISIDAEIGNQDNSGMPLIYLPYGVSIAQLGVDNAKDLDINFKRSFLGDEFIMNTKTLNVFAQALYQISEKWTSQSVFSSSSNKATGLQTWFYLLPNQQLSRNAWDANGRDNAIEFQQNFNGDFYLGSMRNRFLVGGDIYYGSNNLVFKNLPGYAAYDVVNYTGTASNYYDFNPTNVRNALTGNGNNPYTSTSSVSTYSAYVADALNVTERLILSAAVRFDHFENQGSFDPAANTEAGKFSQNAFSPKFGAVFQILKDQLSVFGNYQNSFKNVGYASANVGGNLELKQFDPERANQYEFGIKANAFQNKLSATVSYYNIKVKDIVTADPNFPNANVQNGTQFSKGFELEVTANPIPGLNLLVGYSKNDSELNDVRPVTAGPENLINYWFSYNLQTTKLKGLGLGFGGNYGDATYIYNAGPGETFELPSYSVVNAALYYDQPKYRVSLKVNNLTDELYFNGYTTINVQAPRTIMGSVAYKF</sequence>
<dbReference type="CDD" id="cd01347">
    <property type="entry name" value="ligand_gated_channel"/>
    <property type="match status" value="1"/>
</dbReference>
<dbReference type="InterPro" id="IPR000531">
    <property type="entry name" value="Beta-barrel_TonB"/>
</dbReference>
<evidence type="ECO:0000256" key="1">
    <source>
        <dbReference type="ARBA" id="ARBA00004571"/>
    </source>
</evidence>
<comment type="similarity">
    <text evidence="2 14 15">Belongs to the TonB-dependent receptor family.</text>
</comment>
<dbReference type="AlphaFoldDB" id="A0A1M5UV53"/>
<dbReference type="InterPro" id="IPR012910">
    <property type="entry name" value="Plug_dom"/>
</dbReference>
<evidence type="ECO:0000256" key="8">
    <source>
        <dbReference type="ARBA" id="ARBA00023004"/>
    </source>
</evidence>
<gene>
    <name evidence="18" type="ORF">SAMN05443663_109162</name>
</gene>
<dbReference type="Pfam" id="PF07715">
    <property type="entry name" value="Plug"/>
    <property type="match status" value="1"/>
</dbReference>
<dbReference type="InterPro" id="IPR039426">
    <property type="entry name" value="TonB-dep_rcpt-like"/>
</dbReference>
<keyword evidence="13 14" id="KW-0998">Cell outer membrane</keyword>
<dbReference type="SUPFAM" id="SSF56935">
    <property type="entry name" value="Porins"/>
    <property type="match status" value="1"/>
</dbReference>
<dbReference type="GO" id="GO:0030246">
    <property type="term" value="F:carbohydrate binding"/>
    <property type="evidence" value="ECO:0007669"/>
    <property type="project" value="InterPro"/>
</dbReference>
<reference evidence="19" key="1">
    <citation type="submission" date="2016-11" db="EMBL/GenBank/DDBJ databases">
        <authorList>
            <person name="Varghese N."/>
            <person name="Submissions S."/>
        </authorList>
    </citation>
    <scope>NUCLEOTIDE SEQUENCE [LARGE SCALE GENOMIC DNA]</scope>
    <source>
        <strain evidence="19">DSM 17963</strain>
    </source>
</reference>
<dbReference type="Proteomes" id="UP000184071">
    <property type="component" value="Unassembled WGS sequence"/>
</dbReference>
<evidence type="ECO:0000256" key="3">
    <source>
        <dbReference type="ARBA" id="ARBA00022448"/>
    </source>
</evidence>
<protein>
    <submittedName>
        <fullName evidence="18">Iron complex outermembrane recepter protein</fullName>
    </submittedName>
</protein>